<evidence type="ECO:0000256" key="8">
    <source>
        <dbReference type="PIRSR" id="PIRSR029900-1"/>
    </source>
</evidence>
<evidence type="ECO:0000259" key="12">
    <source>
        <dbReference type="Pfam" id="PF07488"/>
    </source>
</evidence>
<dbReference type="Gene3D" id="3.20.20.80">
    <property type="entry name" value="Glycosidases"/>
    <property type="match status" value="1"/>
</dbReference>
<dbReference type="InterPro" id="IPR029018">
    <property type="entry name" value="Hex-like_dom2"/>
</dbReference>
<evidence type="ECO:0000259" key="11">
    <source>
        <dbReference type="Pfam" id="PF07477"/>
    </source>
</evidence>
<dbReference type="SUPFAM" id="SSF55545">
    <property type="entry name" value="beta-N-acetylhexosaminidase-like domain"/>
    <property type="match status" value="1"/>
</dbReference>
<dbReference type="EMBL" id="FONA01000001">
    <property type="protein sequence ID" value="SFD68898.1"/>
    <property type="molecule type" value="Genomic_DNA"/>
</dbReference>
<feature type="domain" description="Alpha glucuronidase N-terminal" evidence="10">
    <location>
        <begin position="27"/>
        <end position="144"/>
    </location>
</feature>
<dbReference type="Pfam" id="PF07477">
    <property type="entry name" value="Glyco_hydro_67C"/>
    <property type="match status" value="1"/>
</dbReference>
<dbReference type="GO" id="GO:0046559">
    <property type="term" value="F:alpha-glucuronidase activity"/>
    <property type="evidence" value="ECO:0007669"/>
    <property type="project" value="InterPro"/>
</dbReference>
<feature type="domain" description="Glycosyl hydrolase family 67 catalytic" evidence="12">
    <location>
        <begin position="148"/>
        <end position="467"/>
    </location>
</feature>
<reference evidence="13 14" key="1">
    <citation type="submission" date="2016-10" db="EMBL/GenBank/DDBJ databases">
        <authorList>
            <person name="de Groot N.N."/>
        </authorList>
    </citation>
    <scope>NUCLEOTIDE SEQUENCE [LARGE SCALE GENOMIC DNA]</scope>
    <source>
        <strain evidence="13 14">DSM 19012</strain>
    </source>
</reference>
<feature type="domain" description="Glycosyl hydrolase family 67 C-terminal" evidence="11">
    <location>
        <begin position="468"/>
        <end position="693"/>
    </location>
</feature>
<dbReference type="RefSeq" id="WP_010527302.1">
    <property type="nucleotide sequence ID" value="NZ_AFSL01000040.1"/>
</dbReference>
<dbReference type="InterPro" id="IPR011395">
    <property type="entry name" value="Glyco_hydro_67_aGlcAse"/>
</dbReference>
<dbReference type="SUPFAM" id="SSF51445">
    <property type="entry name" value="(Trans)glycosidases"/>
    <property type="match status" value="1"/>
</dbReference>
<evidence type="ECO:0000256" key="1">
    <source>
        <dbReference type="ARBA" id="ARBA00008833"/>
    </source>
</evidence>
<dbReference type="GO" id="GO:0005576">
    <property type="term" value="C:extracellular region"/>
    <property type="evidence" value="ECO:0007669"/>
    <property type="project" value="InterPro"/>
</dbReference>
<name>A0A1I1UH08_9BACT</name>
<comment type="catalytic activity">
    <reaction evidence="9">
        <text>Hydrolysis of (1-&gt;2)-alpha-D-(4-O-methyl)glucuronosyl links in the main chain of hardwood xylans.</text>
        <dbReference type="EC" id="3.2.1.131"/>
    </reaction>
</comment>
<dbReference type="AlphaFoldDB" id="A0A1I1UH08"/>
<protein>
    <recommendedName>
        <fullName evidence="9">Xylan alpha-1,2-glucuronidase</fullName>
        <ecNumber evidence="9">3.2.1.131</ecNumber>
    </recommendedName>
</protein>
<dbReference type="Pfam" id="PF07488">
    <property type="entry name" value="Glyco_hydro_67M"/>
    <property type="match status" value="1"/>
</dbReference>
<evidence type="ECO:0000259" key="10">
    <source>
        <dbReference type="Pfam" id="PF03648"/>
    </source>
</evidence>
<evidence type="ECO:0000256" key="7">
    <source>
        <dbReference type="PIRNR" id="PIRNR029900"/>
    </source>
</evidence>
<feature type="active site" description="Proton donor" evidence="8">
    <location>
        <position position="306"/>
    </location>
</feature>
<dbReference type="InterPro" id="IPR017853">
    <property type="entry name" value="GH"/>
</dbReference>
<dbReference type="PANTHER" id="PTHR39207">
    <property type="entry name" value="ALPHA-GLUCURONIDASE A"/>
    <property type="match status" value="1"/>
</dbReference>
<dbReference type="Gene3D" id="3.90.1330.10">
    <property type="entry name" value="Alpha-glucuronidase, C-terminal domain"/>
    <property type="match status" value="1"/>
</dbReference>
<dbReference type="GO" id="GO:0045493">
    <property type="term" value="P:xylan catabolic process"/>
    <property type="evidence" value="ECO:0007669"/>
    <property type="project" value="UniProtKB-KW"/>
</dbReference>
<dbReference type="InterPro" id="IPR011099">
    <property type="entry name" value="Glyco_hydro_67_C"/>
</dbReference>
<evidence type="ECO:0000256" key="3">
    <source>
        <dbReference type="ARBA" id="ARBA00022801"/>
    </source>
</evidence>
<keyword evidence="3 7" id="KW-0378">Hydrolase</keyword>
<feature type="active site" description="Proton acceptor" evidence="8">
    <location>
        <position position="379"/>
    </location>
</feature>
<keyword evidence="14" id="KW-1185">Reference proteome</keyword>
<evidence type="ECO:0000256" key="5">
    <source>
        <dbReference type="ARBA" id="ARBA00023295"/>
    </source>
</evidence>
<keyword evidence="6 9" id="KW-0624">Polysaccharide degradation</keyword>
<evidence type="ECO:0000256" key="6">
    <source>
        <dbReference type="ARBA" id="ARBA00023326"/>
    </source>
</evidence>
<dbReference type="PIRSF" id="PIRSF029900">
    <property type="entry name" value="Alpha-glucuronds"/>
    <property type="match status" value="1"/>
</dbReference>
<dbReference type="Gene3D" id="3.30.379.10">
    <property type="entry name" value="Chitobiase/beta-hexosaminidase domain 2-like"/>
    <property type="match status" value="1"/>
</dbReference>
<keyword evidence="5 7" id="KW-0326">Glycosidase</keyword>
<dbReference type="Pfam" id="PF03648">
    <property type="entry name" value="Glyco_hydro_67N"/>
    <property type="match status" value="1"/>
</dbReference>
<dbReference type="GO" id="GO:0033939">
    <property type="term" value="F:xylan alpha-1,2-glucuronosidase activity"/>
    <property type="evidence" value="ECO:0007669"/>
    <property type="project" value="UniProtKB-EC"/>
</dbReference>
<evidence type="ECO:0000256" key="2">
    <source>
        <dbReference type="ARBA" id="ARBA00022651"/>
    </source>
</evidence>
<dbReference type="InterPro" id="IPR037054">
    <property type="entry name" value="A-glucoronidase_C_sf"/>
</dbReference>
<evidence type="ECO:0000256" key="4">
    <source>
        <dbReference type="ARBA" id="ARBA00023277"/>
    </source>
</evidence>
<dbReference type="eggNOG" id="COG3661">
    <property type="taxonomic scope" value="Bacteria"/>
</dbReference>
<dbReference type="PANTHER" id="PTHR39207:SF1">
    <property type="entry name" value="ALPHA-GLUCURONIDASE A"/>
    <property type="match status" value="1"/>
</dbReference>
<keyword evidence="2 7" id="KW-0858">Xylan degradation</keyword>
<dbReference type="EC" id="3.2.1.131" evidence="9"/>
<accession>A0A1I1UH08</accession>
<feature type="active site" description="Proton acceptor" evidence="8">
    <location>
        <position position="407"/>
    </location>
</feature>
<dbReference type="OrthoDB" id="339499at2"/>
<dbReference type="InterPro" id="IPR005154">
    <property type="entry name" value="Glyco_hydro_67_aGlcAse_N"/>
</dbReference>
<gene>
    <name evidence="13" type="ORF">SAMN05444380_10138</name>
</gene>
<organism evidence="13 14">
    <name type="scientific">Thermophagus xiamenensis</name>
    <dbReference type="NCBI Taxonomy" id="385682"/>
    <lineage>
        <taxon>Bacteria</taxon>
        <taxon>Pseudomonadati</taxon>
        <taxon>Bacteroidota</taxon>
        <taxon>Bacteroidia</taxon>
        <taxon>Marinilabiliales</taxon>
        <taxon>Marinilabiliaceae</taxon>
        <taxon>Thermophagus</taxon>
    </lineage>
</organism>
<evidence type="ECO:0000256" key="9">
    <source>
        <dbReference type="RuleBase" id="RU361198"/>
    </source>
</evidence>
<comment type="similarity">
    <text evidence="1 7 9">Belongs to the glycosyl hydrolase 67 family.</text>
</comment>
<comment type="subunit">
    <text evidence="9">Homodimer.</text>
</comment>
<evidence type="ECO:0000313" key="14">
    <source>
        <dbReference type="Proteomes" id="UP000181976"/>
    </source>
</evidence>
<dbReference type="Proteomes" id="UP000181976">
    <property type="component" value="Unassembled WGS sequence"/>
</dbReference>
<sequence length="715" mass="82598">MYVRKYILLLGLMVISVKVSAESGEALWMRYLKLPSDLQSLYIPYAQVYFEEGSSTIEVAKQELAQAFVGLTGVDIKFQKKPFKCSLLIGKNVNQFWNIPDIEKNLKKCANEGFVIRSVKRNGVRRIIVTANTDAGILYGTFALIRLMQTGCPLDSLNIIERPKYKFRLLNHWDNLDGTVERGYAGRSIWWNRKETLDALKHQYLTYARANASIGINGTVLNNVNANPKVLDQEYIEKFARFADLLRPYNIKVFMSINFSSPVIIGGLPSSDPLREDVQQWWNQKVKEIYEAIPDFGGFLVKANSEGQPGPQDYGRSHADGANMLARALEPYGGIVMWRAFVYSPSGDDRAKQAYDEFVPLDGQFRDNVIIQVKNGPIDFQPREPFSPLFGAMEKTPLMIEFQITQEYLGFSDHLVYLAPLQKECLDSDTYVKNEGSTVAIVTNGTLFKHQYSAIAGVANIGRDINWTGHHFAQANWYAFGRLAWNHNLKPEDIAREWIKMTFTHDSVFVESVLDIMMRSREAVVNYMTPMGLHHLMGWDHHYGPAPWTDIEGARPDWLPRYYHNASEEGIGFNRSKSGSNAVSQYAEPLCSMFNNPKTCPQNLLLWFHHLPWDYRLSSGLTLWQELCYHYYRGVDEVKLMQKKWDRLRGRIDDERFEHVQHKLKVQVREAKWWRDACVLYFQTFSKMPIPYELERPEHDLDELMNLKFDMKNHN</sequence>
<dbReference type="STRING" id="385682.SAMN05444380_10138"/>
<evidence type="ECO:0000313" key="13">
    <source>
        <dbReference type="EMBL" id="SFD68898.1"/>
    </source>
</evidence>
<dbReference type="InParanoid" id="A0A1I1UH08"/>
<proteinExistence type="inferred from homology"/>
<keyword evidence="4 9" id="KW-0119">Carbohydrate metabolism</keyword>
<dbReference type="InterPro" id="IPR011100">
    <property type="entry name" value="Glyco_hydro_67_cat"/>
</dbReference>